<evidence type="ECO:0000313" key="2">
    <source>
        <dbReference type="Proteomes" id="UP000298663"/>
    </source>
</evidence>
<reference evidence="1 2" key="2">
    <citation type="journal article" date="2019" name="G3 (Bethesda)">
        <title>Hybrid Assembly of the Genome of the Entomopathogenic Nematode Steinernema carpocapsae Identifies the X-Chromosome.</title>
        <authorList>
            <person name="Serra L."/>
            <person name="Macchietto M."/>
            <person name="Macias-Munoz A."/>
            <person name="McGill C.J."/>
            <person name="Rodriguez I.M."/>
            <person name="Rodriguez B."/>
            <person name="Murad R."/>
            <person name="Mortazavi A."/>
        </authorList>
    </citation>
    <scope>NUCLEOTIDE SEQUENCE [LARGE SCALE GENOMIC DNA]</scope>
    <source>
        <strain evidence="1 2">ALL</strain>
    </source>
</reference>
<proteinExistence type="predicted"/>
<name>A0A4U5MKJ0_STECR</name>
<keyword evidence="2" id="KW-1185">Reference proteome</keyword>
<accession>A0A4U5MKJ0</accession>
<gene>
    <name evidence="1" type="ORF">L596_022012</name>
</gene>
<organism evidence="1 2">
    <name type="scientific">Steinernema carpocapsae</name>
    <name type="common">Entomopathogenic nematode</name>
    <dbReference type="NCBI Taxonomy" id="34508"/>
    <lineage>
        <taxon>Eukaryota</taxon>
        <taxon>Metazoa</taxon>
        <taxon>Ecdysozoa</taxon>
        <taxon>Nematoda</taxon>
        <taxon>Chromadorea</taxon>
        <taxon>Rhabditida</taxon>
        <taxon>Tylenchina</taxon>
        <taxon>Panagrolaimomorpha</taxon>
        <taxon>Strongyloidoidea</taxon>
        <taxon>Steinernematidae</taxon>
        <taxon>Steinernema</taxon>
    </lineage>
</organism>
<comment type="caution">
    <text evidence="1">The sequence shown here is derived from an EMBL/GenBank/DDBJ whole genome shotgun (WGS) entry which is preliminary data.</text>
</comment>
<sequence length="100" mass="11245">MPNVANLRKFLRGELSGRNNFAADCISCCISEFNAVLGRPCLLSLNFAAGSSNLLNQLLKGSDYLYFGQLQSNGPYSFIARKRRHSLTKRRRLTDRSQDT</sequence>
<dbReference type="AlphaFoldDB" id="A0A4U5MKJ0"/>
<protein>
    <submittedName>
        <fullName evidence="1">Uncharacterized protein</fullName>
    </submittedName>
</protein>
<dbReference type="Proteomes" id="UP000298663">
    <property type="component" value="Unassembled WGS sequence"/>
</dbReference>
<evidence type="ECO:0000313" key="1">
    <source>
        <dbReference type="EMBL" id="TKR69924.1"/>
    </source>
</evidence>
<dbReference type="EMBL" id="AZBU02000007">
    <property type="protein sequence ID" value="TKR69924.1"/>
    <property type="molecule type" value="Genomic_DNA"/>
</dbReference>
<reference evidence="1 2" key="1">
    <citation type="journal article" date="2015" name="Genome Biol.">
        <title>Comparative genomics of Steinernema reveals deeply conserved gene regulatory networks.</title>
        <authorList>
            <person name="Dillman A.R."/>
            <person name="Macchietto M."/>
            <person name="Porter C.F."/>
            <person name="Rogers A."/>
            <person name="Williams B."/>
            <person name="Antoshechkin I."/>
            <person name="Lee M.M."/>
            <person name="Goodwin Z."/>
            <person name="Lu X."/>
            <person name="Lewis E.E."/>
            <person name="Goodrich-Blair H."/>
            <person name="Stock S.P."/>
            <person name="Adams B.J."/>
            <person name="Sternberg P.W."/>
            <person name="Mortazavi A."/>
        </authorList>
    </citation>
    <scope>NUCLEOTIDE SEQUENCE [LARGE SCALE GENOMIC DNA]</scope>
    <source>
        <strain evidence="1 2">ALL</strain>
    </source>
</reference>